<organism evidence="4">
    <name type="scientific">Clostridium tertium</name>
    <dbReference type="NCBI Taxonomy" id="1559"/>
    <lineage>
        <taxon>Bacteria</taxon>
        <taxon>Bacillati</taxon>
        <taxon>Bacillota</taxon>
        <taxon>Clostridia</taxon>
        <taxon>Eubacteriales</taxon>
        <taxon>Clostridiaceae</taxon>
        <taxon>Clostridium</taxon>
    </lineage>
</organism>
<feature type="region of interest" description="Disordered" evidence="1">
    <location>
        <begin position="25"/>
        <end position="69"/>
    </location>
</feature>
<keyword evidence="2" id="KW-0732">Signal</keyword>
<evidence type="ECO:0000256" key="2">
    <source>
        <dbReference type="SAM" id="SignalP"/>
    </source>
</evidence>
<evidence type="ECO:0000256" key="1">
    <source>
        <dbReference type="SAM" id="MobiDB-lite"/>
    </source>
</evidence>
<evidence type="ECO:0000259" key="3">
    <source>
        <dbReference type="Pfam" id="PF07007"/>
    </source>
</evidence>
<dbReference type="AlphaFoldDB" id="A0A6N3GCA0"/>
<name>A0A6N3GCA0_9CLOT</name>
<dbReference type="PANTHER" id="PTHR39176">
    <property type="entry name" value="PERIPLASMIC PROTEIN-RELATED"/>
    <property type="match status" value="1"/>
</dbReference>
<dbReference type="RefSeq" id="WP_156627590.1">
    <property type="nucleotide sequence ID" value="NZ_CACRTO010000047.1"/>
</dbReference>
<feature type="domain" description="Lysozyme inhibitor LprI-like N-terminal" evidence="3">
    <location>
        <begin position="98"/>
        <end position="187"/>
    </location>
</feature>
<proteinExistence type="predicted"/>
<accession>A0A6N3GCA0</accession>
<dbReference type="EMBL" id="CACRTO010000047">
    <property type="protein sequence ID" value="VYU61571.1"/>
    <property type="molecule type" value="Genomic_DNA"/>
</dbReference>
<dbReference type="Gene3D" id="1.20.1270.180">
    <property type="match status" value="1"/>
</dbReference>
<feature type="chain" id="PRO_5039298768" description="Lysozyme inhibitor LprI-like N-terminal domain-containing protein" evidence="2">
    <location>
        <begin position="26"/>
        <end position="193"/>
    </location>
</feature>
<protein>
    <recommendedName>
        <fullName evidence="3">Lysozyme inhibitor LprI-like N-terminal domain-containing protein</fullName>
    </recommendedName>
</protein>
<dbReference type="PROSITE" id="PS51257">
    <property type="entry name" value="PROKAR_LIPOPROTEIN"/>
    <property type="match status" value="1"/>
</dbReference>
<reference evidence="4" key="1">
    <citation type="submission" date="2019-11" db="EMBL/GenBank/DDBJ databases">
        <authorList>
            <person name="Feng L."/>
        </authorList>
    </citation>
    <scope>NUCLEOTIDE SEQUENCE</scope>
    <source>
        <strain evidence="4">CTertiumLFYP3</strain>
    </source>
</reference>
<sequence>MSKITKVILCIASASILFLSGCSNSTSNKNEDKNSDTIITSSEDKNNKQDDSNNRQDSGTAKEDESTRNNDYESIKQIYLDKLNELQANLDTSLKAKYDSGVTLEMVEAASEEYEKWDDMLNEVYFKLKEQLSEDEMDKLTQEELNWIQTRDEKRDAADDGYEDGSIAPFLRIDSMAKSTKERCYELVNNYMK</sequence>
<gene>
    <name evidence="4" type="ORF">CTLFYP3_03136</name>
</gene>
<dbReference type="PANTHER" id="PTHR39176:SF1">
    <property type="entry name" value="PERIPLASMIC PROTEIN"/>
    <property type="match status" value="1"/>
</dbReference>
<feature type="signal peptide" evidence="2">
    <location>
        <begin position="1"/>
        <end position="25"/>
    </location>
</feature>
<dbReference type="Pfam" id="PF07007">
    <property type="entry name" value="LprI"/>
    <property type="match status" value="1"/>
</dbReference>
<evidence type="ECO:0000313" key="4">
    <source>
        <dbReference type="EMBL" id="VYU61571.1"/>
    </source>
</evidence>
<dbReference type="InterPro" id="IPR009739">
    <property type="entry name" value="LprI-like_N"/>
</dbReference>
<feature type="compositionally biased region" description="Basic and acidic residues" evidence="1">
    <location>
        <begin position="42"/>
        <end position="69"/>
    </location>
</feature>